<accession>A0A922SML6</accession>
<feature type="signal peptide" evidence="2">
    <location>
        <begin position="1"/>
        <end position="17"/>
    </location>
</feature>
<dbReference type="AlphaFoldDB" id="A0A922SML6"/>
<reference evidence="3" key="1">
    <citation type="journal article" date="2021" name="G3 (Bethesda)">
        <title>Genome and transcriptome analysis of the beet armyworm Spodoptera exigua reveals targets for pest control. .</title>
        <authorList>
            <person name="Simon S."/>
            <person name="Breeschoten T."/>
            <person name="Jansen H.J."/>
            <person name="Dirks R.P."/>
            <person name="Schranz M.E."/>
            <person name="Ros V.I.D."/>
        </authorList>
    </citation>
    <scope>NUCLEOTIDE SEQUENCE</scope>
    <source>
        <strain evidence="3">TB_SE_WUR_2020</strain>
    </source>
</reference>
<feature type="chain" id="PRO_5038082668" evidence="2">
    <location>
        <begin position="18"/>
        <end position="170"/>
    </location>
</feature>
<dbReference type="Proteomes" id="UP000814243">
    <property type="component" value="Unassembled WGS sequence"/>
</dbReference>
<dbReference type="EMBL" id="JACEFF010000163">
    <property type="protein sequence ID" value="KAH9642976.1"/>
    <property type="molecule type" value="Genomic_DNA"/>
</dbReference>
<evidence type="ECO:0000256" key="1">
    <source>
        <dbReference type="SAM" id="MobiDB-lite"/>
    </source>
</evidence>
<name>A0A922SML6_SPOEX</name>
<keyword evidence="2" id="KW-0732">Signal</keyword>
<feature type="region of interest" description="Disordered" evidence="1">
    <location>
        <begin position="83"/>
        <end position="111"/>
    </location>
</feature>
<proteinExistence type="predicted"/>
<evidence type="ECO:0000313" key="3">
    <source>
        <dbReference type="EMBL" id="KAH9642976.1"/>
    </source>
</evidence>
<gene>
    <name evidence="3" type="ORF">HF086_013537</name>
</gene>
<evidence type="ECO:0000313" key="4">
    <source>
        <dbReference type="Proteomes" id="UP000814243"/>
    </source>
</evidence>
<organism evidence="3 4">
    <name type="scientific">Spodoptera exigua</name>
    <name type="common">Beet armyworm</name>
    <name type="synonym">Noctua fulgens</name>
    <dbReference type="NCBI Taxonomy" id="7107"/>
    <lineage>
        <taxon>Eukaryota</taxon>
        <taxon>Metazoa</taxon>
        <taxon>Ecdysozoa</taxon>
        <taxon>Arthropoda</taxon>
        <taxon>Hexapoda</taxon>
        <taxon>Insecta</taxon>
        <taxon>Pterygota</taxon>
        <taxon>Neoptera</taxon>
        <taxon>Endopterygota</taxon>
        <taxon>Lepidoptera</taxon>
        <taxon>Glossata</taxon>
        <taxon>Ditrysia</taxon>
        <taxon>Noctuoidea</taxon>
        <taxon>Noctuidae</taxon>
        <taxon>Amphipyrinae</taxon>
        <taxon>Spodoptera</taxon>
    </lineage>
</organism>
<comment type="caution">
    <text evidence="3">The sequence shown here is derived from an EMBL/GenBank/DDBJ whole genome shotgun (WGS) entry which is preliminary data.</text>
</comment>
<sequence>MILALPLGLLFRKAVWTAESPVWLLNERTGAKPVKSHEILVLLLRLRQVCCHCGLIAAMLDEESAADVQEDPAGQDLLAELNKLSIEDSSSRRKSKKSDDEEEGPQQEGTTAAEAIRSVLFMCVDTVEQSIRKLQQAKLELAENVLTGAKNTNNSKLTIEDLKMLFNMGQ</sequence>
<protein>
    <submittedName>
        <fullName evidence="3">Uncharacterized protein</fullName>
    </submittedName>
</protein>
<evidence type="ECO:0000256" key="2">
    <source>
        <dbReference type="SAM" id="SignalP"/>
    </source>
</evidence>